<evidence type="ECO:0000313" key="1">
    <source>
        <dbReference type="EMBL" id="MDR6786500.1"/>
    </source>
</evidence>
<accession>A0ACC6L4Z7</accession>
<protein>
    <submittedName>
        <fullName evidence="1">Uncharacterized protein</fullName>
    </submittedName>
</protein>
<gene>
    <name evidence="1" type="ORF">J2X78_005095</name>
</gene>
<dbReference type="EMBL" id="JAVDTF010000007">
    <property type="protein sequence ID" value="MDR6786500.1"/>
    <property type="molecule type" value="Genomic_DNA"/>
</dbReference>
<keyword evidence="2" id="KW-1185">Reference proteome</keyword>
<organism evidence="1 2">
    <name type="scientific">Pedobacter africanus</name>
    <dbReference type="NCBI Taxonomy" id="151894"/>
    <lineage>
        <taxon>Bacteria</taxon>
        <taxon>Pseudomonadati</taxon>
        <taxon>Bacteroidota</taxon>
        <taxon>Sphingobacteriia</taxon>
        <taxon>Sphingobacteriales</taxon>
        <taxon>Sphingobacteriaceae</taxon>
        <taxon>Pedobacter</taxon>
    </lineage>
</organism>
<comment type="caution">
    <text evidence="1">The sequence shown here is derived from an EMBL/GenBank/DDBJ whole genome shotgun (WGS) entry which is preliminary data.</text>
</comment>
<evidence type="ECO:0000313" key="2">
    <source>
        <dbReference type="Proteomes" id="UP001246858"/>
    </source>
</evidence>
<reference evidence="1" key="1">
    <citation type="submission" date="2023-07" db="EMBL/GenBank/DDBJ databases">
        <title>Sorghum-associated microbial communities from plants grown in Nebraska, USA.</title>
        <authorList>
            <person name="Schachtman D."/>
        </authorList>
    </citation>
    <scope>NUCLEOTIDE SEQUENCE</scope>
    <source>
        <strain evidence="1">2697</strain>
    </source>
</reference>
<proteinExistence type="predicted"/>
<name>A0ACC6L4Z7_9SPHI</name>
<dbReference type="Proteomes" id="UP001246858">
    <property type="component" value="Unassembled WGS sequence"/>
</dbReference>
<sequence>MNIARGEIGVREVGNNDGKRVREYLAYTGIKTPAPWCSSFLSWVFGEAGYSEPKTAWSPAMFPKERLVYPSQPSAALPGGASEAMVIGIYFSSLKRIGHVGLIERLKGELIYSIEGNTNTNGSREGHGVFRKVRHLKTVSKVADWIN</sequence>